<evidence type="ECO:0000256" key="1">
    <source>
        <dbReference type="ARBA" id="ARBA00008894"/>
    </source>
</evidence>
<dbReference type="OrthoDB" id="961019at2759"/>
<dbReference type="PANTHER" id="PTHR19338">
    <property type="entry name" value="TRANSLOCASE OF INNER MITOCHONDRIAL MEMBRANE 13 HOMOLOG"/>
    <property type="match status" value="1"/>
</dbReference>
<dbReference type="Pfam" id="PF18052">
    <property type="entry name" value="Rx_N"/>
    <property type="match status" value="1"/>
</dbReference>
<dbReference type="Proteomes" id="UP000019116">
    <property type="component" value="Chromosome Un"/>
</dbReference>
<evidence type="ECO:0000256" key="2">
    <source>
        <dbReference type="ARBA" id="ARBA00022614"/>
    </source>
</evidence>
<accession>A0A341ZF80</accession>
<dbReference type="InterPro" id="IPR002182">
    <property type="entry name" value="NB-ARC"/>
</dbReference>
<evidence type="ECO:0000313" key="9">
    <source>
        <dbReference type="Proteomes" id="UP000019116"/>
    </source>
</evidence>
<protein>
    <recommendedName>
        <fullName evidence="10">Rx N-terminal domain-containing protein</fullName>
    </recommendedName>
</protein>
<reference evidence="8" key="2">
    <citation type="submission" date="2018-10" db="UniProtKB">
        <authorList>
            <consortium name="EnsemblPlants"/>
        </authorList>
    </citation>
    <scope>IDENTIFICATION</scope>
</reference>
<dbReference type="Gene3D" id="3.40.50.300">
    <property type="entry name" value="P-loop containing nucleotide triphosphate hydrolases"/>
    <property type="match status" value="1"/>
</dbReference>
<evidence type="ECO:0000259" key="6">
    <source>
        <dbReference type="Pfam" id="PF00931"/>
    </source>
</evidence>
<dbReference type="InterPro" id="IPR041118">
    <property type="entry name" value="Rx_N"/>
</dbReference>
<dbReference type="GO" id="GO:0043531">
    <property type="term" value="F:ADP binding"/>
    <property type="evidence" value="ECO:0007669"/>
    <property type="project" value="InterPro"/>
</dbReference>
<evidence type="ECO:0000256" key="5">
    <source>
        <dbReference type="ARBA" id="ARBA00022821"/>
    </source>
</evidence>
<keyword evidence="5" id="KW-0611">Plant defense</keyword>
<dbReference type="Gene3D" id="1.20.5.4130">
    <property type="match status" value="1"/>
</dbReference>
<dbReference type="EnsemblPlants" id="TraesCSU02G213400.1">
    <property type="protein sequence ID" value="TraesCSU02G213400.1.cds1"/>
    <property type="gene ID" value="TraesCSU02G213400"/>
</dbReference>
<keyword evidence="3" id="KW-0677">Repeat</keyword>
<evidence type="ECO:0000256" key="3">
    <source>
        <dbReference type="ARBA" id="ARBA00022737"/>
    </source>
</evidence>
<keyword evidence="4" id="KW-0547">Nucleotide-binding</keyword>
<sequence>MEMVLVSAATGALKPVLEKLFALMGDEYKRFKGVRGEIQFLTDELTAMHAFLLKMSEEEEPDEQDKVWMTAVRELSYDMEDSIDDFMQGVGNKDSKPDGFIEKIKNSLGKLGKMKARRRIGNEIHDLKKQIIDVAERNERYKTRQAISNIKNEVVDPRALVIFEHASKLIGMDRPKADLAKLLNKRNGWVSSKEEEPLKIVSIVGSGGLGKTTLANQVYQEHKKEFDCCAFLSVSRKPAMMNILRSILSQVSNQRYDDTKAGSIQQVISNITEFLADKRYSVSFYMLSLYSIEMLFSPSWFIGLI</sequence>
<dbReference type="InterPro" id="IPR038005">
    <property type="entry name" value="RX-like_CC"/>
</dbReference>
<dbReference type="Gramene" id="TraesCSU02G181200.1">
    <property type="protein sequence ID" value="TraesCSU02G181200.1.cds1"/>
    <property type="gene ID" value="TraesCSU02G181200"/>
</dbReference>
<keyword evidence="9" id="KW-1185">Reference proteome</keyword>
<dbReference type="EnsemblPlants" id="TraesCSU02G181200.1">
    <property type="protein sequence ID" value="TraesCSU02G181200.1.cds1"/>
    <property type="gene ID" value="TraesCSU02G181200"/>
</dbReference>
<keyword evidence="2" id="KW-0433">Leucine-rich repeat</keyword>
<reference evidence="8" key="1">
    <citation type="submission" date="2018-08" db="EMBL/GenBank/DDBJ databases">
        <authorList>
            <person name="Rossello M."/>
        </authorList>
    </citation>
    <scope>NUCLEOTIDE SEQUENCE [LARGE SCALE GENOMIC DNA]</scope>
    <source>
        <strain evidence="8">cv. Chinese Spring</strain>
    </source>
</reference>
<evidence type="ECO:0000313" key="8">
    <source>
        <dbReference type="EnsemblPlants" id="TraesCSU02G213400.1.cds1"/>
    </source>
</evidence>
<dbReference type="SUPFAM" id="SSF52540">
    <property type="entry name" value="P-loop containing nucleoside triphosphate hydrolases"/>
    <property type="match status" value="1"/>
</dbReference>
<dbReference type="CDD" id="cd14798">
    <property type="entry name" value="RX-CC_like"/>
    <property type="match status" value="1"/>
</dbReference>
<dbReference type="PANTHER" id="PTHR19338:SF42">
    <property type="entry name" value="RX N-TERMINAL DOMAIN-CONTAINING PROTEIN"/>
    <property type="match status" value="1"/>
</dbReference>
<evidence type="ECO:0000259" key="7">
    <source>
        <dbReference type="Pfam" id="PF18052"/>
    </source>
</evidence>
<feature type="domain" description="NB-ARC" evidence="6">
    <location>
        <begin position="194"/>
        <end position="280"/>
    </location>
</feature>
<comment type="similarity">
    <text evidence="1">Belongs to the disease resistance NB-LRR family.</text>
</comment>
<evidence type="ECO:0000256" key="4">
    <source>
        <dbReference type="ARBA" id="ARBA00022741"/>
    </source>
</evidence>
<dbReference type="Gramene" id="TraesCSU02G213400.1">
    <property type="protein sequence ID" value="TraesCSU02G213400.1.cds1"/>
    <property type="gene ID" value="TraesCSU02G213400"/>
</dbReference>
<dbReference type="GO" id="GO:0006952">
    <property type="term" value="P:defense response"/>
    <property type="evidence" value="ECO:0007669"/>
    <property type="project" value="UniProtKB-KW"/>
</dbReference>
<dbReference type="AlphaFoldDB" id="A0A341ZF80"/>
<organism evidence="8">
    <name type="scientific">Triticum aestivum</name>
    <name type="common">Wheat</name>
    <dbReference type="NCBI Taxonomy" id="4565"/>
    <lineage>
        <taxon>Eukaryota</taxon>
        <taxon>Viridiplantae</taxon>
        <taxon>Streptophyta</taxon>
        <taxon>Embryophyta</taxon>
        <taxon>Tracheophyta</taxon>
        <taxon>Spermatophyta</taxon>
        <taxon>Magnoliopsida</taxon>
        <taxon>Liliopsida</taxon>
        <taxon>Poales</taxon>
        <taxon>Poaceae</taxon>
        <taxon>BOP clade</taxon>
        <taxon>Pooideae</taxon>
        <taxon>Triticodae</taxon>
        <taxon>Triticeae</taxon>
        <taxon>Triticinae</taxon>
        <taxon>Triticum</taxon>
    </lineage>
</organism>
<feature type="domain" description="Disease resistance N-terminal" evidence="7">
    <location>
        <begin position="12"/>
        <end position="97"/>
    </location>
</feature>
<evidence type="ECO:0008006" key="10">
    <source>
        <dbReference type="Google" id="ProtNLM"/>
    </source>
</evidence>
<proteinExistence type="inferred from homology"/>
<dbReference type="Pfam" id="PF00931">
    <property type="entry name" value="NB-ARC"/>
    <property type="match status" value="1"/>
</dbReference>
<name>A0A341ZF80_WHEAT</name>
<dbReference type="InterPro" id="IPR027417">
    <property type="entry name" value="P-loop_NTPase"/>
</dbReference>
<dbReference type="SMR" id="A0A341ZF80"/>